<dbReference type="GO" id="GO:0022857">
    <property type="term" value="F:transmembrane transporter activity"/>
    <property type="evidence" value="ECO:0007669"/>
    <property type="project" value="TreeGrafter"/>
</dbReference>
<protein>
    <submittedName>
        <fullName evidence="10">FtsX-like permease family protein</fullName>
    </submittedName>
</protein>
<feature type="transmembrane region" description="Helical" evidence="7">
    <location>
        <begin position="21"/>
        <end position="44"/>
    </location>
</feature>
<reference evidence="10 11" key="1">
    <citation type="submission" date="2018-12" db="EMBL/GenBank/DDBJ databases">
        <title>Dyella dinghuensis sp. nov. DHOA06 and Dyella choica sp. nov. 4M-K27, isolated from forest soil.</title>
        <authorList>
            <person name="Qiu L.-H."/>
            <person name="Gao Z.-H."/>
        </authorList>
    </citation>
    <scope>NUCLEOTIDE SEQUENCE [LARGE SCALE GENOMIC DNA]</scope>
    <source>
        <strain evidence="10 11">4M-K27</strain>
    </source>
</reference>
<dbReference type="PANTHER" id="PTHR30572">
    <property type="entry name" value="MEMBRANE COMPONENT OF TRANSPORTER-RELATED"/>
    <property type="match status" value="1"/>
</dbReference>
<dbReference type="RefSeq" id="WP_126682913.1">
    <property type="nucleotide sequence ID" value="NZ_RYYV01000001.1"/>
</dbReference>
<dbReference type="Proteomes" id="UP000274358">
    <property type="component" value="Unassembled WGS sequence"/>
</dbReference>
<keyword evidence="4 7" id="KW-1133">Transmembrane helix</keyword>
<proteinExistence type="predicted"/>
<evidence type="ECO:0000313" key="10">
    <source>
        <dbReference type="EMBL" id="RUL79862.1"/>
    </source>
</evidence>
<evidence type="ECO:0000256" key="5">
    <source>
        <dbReference type="ARBA" id="ARBA00023136"/>
    </source>
</evidence>
<feature type="transmembrane region" description="Helical" evidence="7">
    <location>
        <begin position="361"/>
        <end position="390"/>
    </location>
</feature>
<gene>
    <name evidence="10" type="ORF">EKH80_01290</name>
</gene>
<dbReference type="InterPro" id="IPR003838">
    <property type="entry name" value="ABC3_permease_C"/>
</dbReference>
<keyword evidence="3 7" id="KW-0812">Transmembrane</keyword>
<evidence type="ECO:0000259" key="8">
    <source>
        <dbReference type="Pfam" id="PF02687"/>
    </source>
</evidence>
<accession>A0A3S0S327</accession>
<keyword evidence="11" id="KW-1185">Reference proteome</keyword>
<name>A0A3S0S327_9GAMM</name>
<comment type="subcellular location">
    <subcellularLocation>
        <location evidence="1">Cell membrane</location>
        <topology evidence="1">Multi-pass membrane protein</topology>
    </subcellularLocation>
</comment>
<evidence type="ECO:0000256" key="2">
    <source>
        <dbReference type="ARBA" id="ARBA00022475"/>
    </source>
</evidence>
<feature type="domain" description="MacB-like periplasmic core" evidence="9">
    <location>
        <begin position="20"/>
        <end position="276"/>
    </location>
</feature>
<evidence type="ECO:0000256" key="3">
    <source>
        <dbReference type="ARBA" id="ARBA00022692"/>
    </source>
</evidence>
<evidence type="ECO:0000256" key="7">
    <source>
        <dbReference type="SAM" id="Phobius"/>
    </source>
</evidence>
<evidence type="ECO:0000256" key="4">
    <source>
        <dbReference type="ARBA" id="ARBA00022989"/>
    </source>
</evidence>
<keyword evidence="2" id="KW-1003">Cell membrane</keyword>
<evidence type="ECO:0000313" key="11">
    <source>
        <dbReference type="Proteomes" id="UP000274358"/>
    </source>
</evidence>
<dbReference type="InterPro" id="IPR050250">
    <property type="entry name" value="Macrolide_Exporter_MacB"/>
</dbReference>
<evidence type="ECO:0000256" key="1">
    <source>
        <dbReference type="ARBA" id="ARBA00004651"/>
    </source>
</evidence>
<dbReference type="EMBL" id="RYYV01000001">
    <property type="protein sequence ID" value="RUL79862.1"/>
    <property type="molecule type" value="Genomic_DNA"/>
</dbReference>
<dbReference type="Pfam" id="PF02687">
    <property type="entry name" value="FtsX"/>
    <property type="match status" value="1"/>
</dbReference>
<sequence>MFGYYAALAIRSLWRDIALTLLMVLTIAIGIGASTTALTVYHVLTHDPYPGRSGELYRPQLDPRESSDRSNASLRVGDDEPYTQLSWIDAMALWHAHRADRQAVMATGSFRVELPDSQVMPSHSFGLYTTADFFPMFGAPFRYGHAWSEADDERGERVAVITDTLNDMLFGGADSSGRIVVLRNVPFRVVGVLNHWRILPRIYGSYGAVEFTDEYMAYVPLAAAIDAELRPAGSRRCWTEKASFPTDNQQKKSAPCAWLQMWVQLDSAAKVSAYRDFLTHYSEQQRTLGRFQRPANIRLRNVSQWLETFHAVSDESRVQVWLAFAFLLVCLINATGLMLAKFMRSTGTLGVRRAMGASRRTVFAQLLIEAGMIGAVGGLIGLVLAYLGLWLVRQQPNGDIDYTALVHMDVGMLVVSIVIALGSSLLVGLLPAWRACQVSPALQLKTQ</sequence>
<dbReference type="AlphaFoldDB" id="A0A3S0S327"/>
<evidence type="ECO:0000256" key="6">
    <source>
        <dbReference type="SAM" id="MobiDB-lite"/>
    </source>
</evidence>
<organism evidence="10 11">
    <name type="scientific">Dyella choica</name>
    <dbReference type="NCBI Taxonomy" id="1927959"/>
    <lineage>
        <taxon>Bacteria</taxon>
        <taxon>Pseudomonadati</taxon>
        <taxon>Pseudomonadota</taxon>
        <taxon>Gammaproteobacteria</taxon>
        <taxon>Lysobacterales</taxon>
        <taxon>Rhodanobacteraceae</taxon>
        <taxon>Dyella</taxon>
    </lineage>
</organism>
<keyword evidence="5 7" id="KW-0472">Membrane</keyword>
<evidence type="ECO:0000259" key="9">
    <source>
        <dbReference type="Pfam" id="PF12704"/>
    </source>
</evidence>
<feature type="region of interest" description="Disordered" evidence="6">
    <location>
        <begin position="54"/>
        <end position="77"/>
    </location>
</feature>
<dbReference type="OrthoDB" id="8735006at2"/>
<dbReference type="PANTHER" id="PTHR30572:SF18">
    <property type="entry name" value="ABC-TYPE MACROLIDE FAMILY EXPORT SYSTEM PERMEASE COMPONENT 2"/>
    <property type="match status" value="1"/>
</dbReference>
<dbReference type="InterPro" id="IPR025857">
    <property type="entry name" value="MacB_PCD"/>
</dbReference>
<feature type="transmembrane region" description="Helical" evidence="7">
    <location>
        <begin position="410"/>
        <end position="433"/>
    </location>
</feature>
<dbReference type="GO" id="GO:0005886">
    <property type="term" value="C:plasma membrane"/>
    <property type="evidence" value="ECO:0007669"/>
    <property type="project" value="UniProtKB-SubCell"/>
</dbReference>
<comment type="caution">
    <text evidence="10">The sequence shown here is derived from an EMBL/GenBank/DDBJ whole genome shotgun (WGS) entry which is preliminary data.</text>
</comment>
<feature type="domain" description="ABC3 transporter permease C-terminal" evidence="8">
    <location>
        <begin position="322"/>
        <end position="440"/>
    </location>
</feature>
<dbReference type="Pfam" id="PF12704">
    <property type="entry name" value="MacB_PCD"/>
    <property type="match status" value="1"/>
</dbReference>
<feature type="transmembrane region" description="Helical" evidence="7">
    <location>
        <begin position="320"/>
        <end position="340"/>
    </location>
</feature>